<feature type="transmembrane region" description="Helical" evidence="14">
    <location>
        <begin position="90"/>
        <end position="114"/>
    </location>
</feature>
<dbReference type="GO" id="GO:0005524">
    <property type="term" value="F:ATP binding"/>
    <property type="evidence" value="ECO:0007669"/>
    <property type="project" value="UniProtKB-KW"/>
</dbReference>
<dbReference type="InterPro" id="IPR003593">
    <property type="entry name" value="AAA+_ATPase"/>
</dbReference>
<dbReference type="CDD" id="cd03244">
    <property type="entry name" value="ABCC_MRP_domain2"/>
    <property type="match status" value="1"/>
</dbReference>
<organism evidence="17 18">
    <name type="scientific">Medicago truncatula</name>
    <name type="common">Barrel medic</name>
    <name type="synonym">Medicago tribuloides</name>
    <dbReference type="NCBI Taxonomy" id="3880"/>
    <lineage>
        <taxon>Eukaryota</taxon>
        <taxon>Viridiplantae</taxon>
        <taxon>Streptophyta</taxon>
        <taxon>Embryophyta</taxon>
        <taxon>Tracheophyta</taxon>
        <taxon>Spermatophyta</taxon>
        <taxon>Magnoliopsida</taxon>
        <taxon>eudicotyledons</taxon>
        <taxon>Gunneridae</taxon>
        <taxon>Pentapetalae</taxon>
        <taxon>rosids</taxon>
        <taxon>fabids</taxon>
        <taxon>Fabales</taxon>
        <taxon>Fabaceae</taxon>
        <taxon>Papilionoideae</taxon>
        <taxon>50 kb inversion clade</taxon>
        <taxon>NPAAA clade</taxon>
        <taxon>Hologalegina</taxon>
        <taxon>IRL clade</taxon>
        <taxon>Trifolieae</taxon>
        <taxon>Medicago</taxon>
    </lineage>
</organism>
<dbReference type="InterPro" id="IPR044746">
    <property type="entry name" value="ABCC_6TM_D1"/>
</dbReference>
<dbReference type="SUPFAM" id="SSF52540">
    <property type="entry name" value="P-loop containing nucleoside triphosphate hydrolases"/>
    <property type="match status" value="2"/>
</dbReference>
<evidence type="ECO:0000256" key="13">
    <source>
        <dbReference type="SAM" id="MobiDB-lite"/>
    </source>
</evidence>
<feature type="transmembrane region" description="Helical" evidence="14">
    <location>
        <begin position="541"/>
        <end position="562"/>
    </location>
</feature>
<dbReference type="InterPro" id="IPR003439">
    <property type="entry name" value="ABC_transporter-like_ATP-bd"/>
</dbReference>
<dbReference type="InterPro" id="IPR011527">
    <property type="entry name" value="ABC1_TM_dom"/>
</dbReference>
<evidence type="ECO:0000256" key="8">
    <source>
        <dbReference type="ARBA" id="ARBA00022840"/>
    </source>
</evidence>
<dbReference type="InterPro" id="IPR050173">
    <property type="entry name" value="ABC_transporter_C-like"/>
</dbReference>
<evidence type="ECO:0000256" key="14">
    <source>
        <dbReference type="SAM" id="Phobius"/>
    </source>
</evidence>
<feature type="transmembrane region" description="Helical" evidence="14">
    <location>
        <begin position="1006"/>
        <end position="1034"/>
    </location>
</feature>
<feature type="compositionally biased region" description="Basic residues" evidence="13">
    <location>
        <begin position="923"/>
        <end position="935"/>
    </location>
</feature>
<evidence type="ECO:0000256" key="4">
    <source>
        <dbReference type="ARBA" id="ARBA00022448"/>
    </source>
</evidence>
<feature type="transmembrane region" description="Helical" evidence="14">
    <location>
        <begin position="1101"/>
        <end position="1119"/>
    </location>
</feature>
<protein>
    <recommendedName>
        <fullName evidence="3">ABC-type xenobiotic transporter</fullName>
        <ecNumber evidence="3">7.6.2.2</ecNumber>
    </recommendedName>
</protein>
<dbReference type="CDD" id="cd18580">
    <property type="entry name" value="ABC_6TM_ABCC_D2"/>
    <property type="match status" value="1"/>
</dbReference>
<dbReference type="FunFam" id="3.40.50.300:FF:000508">
    <property type="entry name" value="ABC transporter C family member 5"/>
    <property type="match status" value="1"/>
</dbReference>
<comment type="catalytic activity">
    <reaction evidence="12">
        <text>ATP + H2O + xenobioticSide 1 = ADP + phosphate + xenobioticSide 2.</text>
        <dbReference type="EC" id="7.6.2.2"/>
    </reaction>
</comment>
<evidence type="ECO:0000313" key="17">
    <source>
        <dbReference type="EMBL" id="RHN48289.1"/>
    </source>
</evidence>
<evidence type="ECO:0000259" key="16">
    <source>
        <dbReference type="PROSITE" id="PS50929"/>
    </source>
</evidence>
<evidence type="ECO:0000256" key="12">
    <source>
        <dbReference type="ARBA" id="ARBA00034018"/>
    </source>
</evidence>
<dbReference type="Gene3D" id="1.20.1560.10">
    <property type="entry name" value="ABC transporter type 1, transmembrane domain"/>
    <property type="match status" value="2"/>
</dbReference>
<dbReference type="FunFam" id="3.40.50.300:FF:000169">
    <property type="entry name" value="ABC transporter C family member 3"/>
    <property type="match status" value="1"/>
</dbReference>
<keyword evidence="6" id="KW-0677">Repeat</keyword>
<feature type="transmembrane region" description="Helical" evidence="14">
    <location>
        <begin position="188"/>
        <end position="211"/>
    </location>
</feature>
<evidence type="ECO:0000313" key="18">
    <source>
        <dbReference type="Proteomes" id="UP000265566"/>
    </source>
</evidence>
<keyword evidence="10 14" id="KW-1133">Transmembrane helix</keyword>
<dbReference type="FunFam" id="1.20.1560.10:FF:000003">
    <property type="entry name" value="ABC transporter C family member 10"/>
    <property type="match status" value="1"/>
</dbReference>
<feature type="transmembrane region" description="Helical" evidence="14">
    <location>
        <begin position="26"/>
        <end position="49"/>
    </location>
</feature>
<feature type="domain" description="ABC transmembrane type-1" evidence="16">
    <location>
        <begin position="967"/>
        <end position="1237"/>
    </location>
</feature>
<feature type="domain" description="ABC transporter" evidence="15">
    <location>
        <begin position="1284"/>
        <end position="1518"/>
    </location>
</feature>
<keyword evidence="9" id="KW-1278">Translocase</keyword>
<keyword evidence="7" id="KW-0547">Nucleotide-binding</keyword>
<dbReference type="GO" id="GO:0016020">
    <property type="term" value="C:membrane"/>
    <property type="evidence" value="ECO:0007669"/>
    <property type="project" value="UniProtKB-SubCell"/>
</dbReference>
<comment type="subcellular location">
    <subcellularLocation>
        <location evidence="1">Membrane</location>
        <topology evidence="1">Multi-pass membrane protein</topology>
    </subcellularLocation>
</comment>
<dbReference type="InterPro" id="IPR036640">
    <property type="entry name" value="ABC1_TM_sf"/>
</dbReference>
<evidence type="ECO:0000256" key="6">
    <source>
        <dbReference type="ARBA" id="ARBA00022737"/>
    </source>
</evidence>
<feature type="transmembrane region" description="Helical" evidence="14">
    <location>
        <begin position="324"/>
        <end position="345"/>
    </location>
</feature>
<dbReference type="Gene3D" id="3.40.50.300">
    <property type="entry name" value="P-loop containing nucleotide triphosphate hydrolases"/>
    <property type="match status" value="2"/>
</dbReference>
<dbReference type="InterPro" id="IPR027417">
    <property type="entry name" value="P-loop_NTPase"/>
</dbReference>
<feature type="domain" description="ABC transmembrane type-1" evidence="16">
    <location>
        <begin position="325"/>
        <end position="605"/>
    </location>
</feature>
<dbReference type="OrthoDB" id="6500128at2759"/>
<dbReference type="SMART" id="SM00382">
    <property type="entry name" value="AAA"/>
    <property type="match status" value="2"/>
</dbReference>
<feature type="transmembrane region" description="Helical" evidence="14">
    <location>
        <begin position="357"/>
        <end position="375"/>
    </location>
</feature>
<dbReference type="CDD" id="cd03250">
    <property type="entry name" value="ABCC_MRP_domain1"/>
    <property type="match status" value="1"/>
</dbReference>
<evidence type="ECO:0000256" key="5">
    <source>
        <dbReference type="ARBA" id="ARBA00022692"/>
    </source>
</evidence>
<proteinExistence type="inferred from homology"/>
<evidence type="ECO:0000256" key="2">
    <source>
        <dbReference type="ARBA" id="ARBA00009726"/>
    </source>
</evidence>
<accession>A0A396H4T9</accession>
<dbReference type="Proteomes" id="UP000265566">
    <property type="component" value="Chromosome 7"/>
</dbReference>
<evidence type="ECO:0000256" key="1">
    <source>
        <dbReference type="ARBA" id="ARBA00004141"/>
    </source>
</evidence>
<dbReference type="PROSITE" id="PS50893">
    <property type="entry name" value="ABC_TRANSPORTER_2"/>
    <property type="match status" value="2"/>
</dbReference>
<dbReference type="Pfam" id="PF00664">
    <property type="entry name" value="ABC_membrane"/>
    <property type="match status" value="2"/>
</dbReference>
<sequence>MALNEILPTTLYSSKGSLWNTLFSKILGLPVLELVAICTNLAVLVLFLLREFFFCVGGRVWFIKDNDNNVVVVVGNGETFDVRIGTWFKLSVFSCLYVLLVQVLVLGFDGFALIKEENFVVVDLSLLSLPVVQCLVWIVLSFTALRCKYKGSQKFPILLRVSWFVVFVVCLCGLYVDGRGFWVEGSRHMHSHVLANFAATPALAFLCIVAIRGVSGIQVCRNAENQQPLLLDEDDDEEPGCLKVTPYSDAGLFSLATLSWLNSILSIGAKRPLELKDIPLVAPKDRAKTNFKILNSNWEKLKAEKSPTQPSLAWTLLKSFWKEAAINAIFAGVTTLVSYVGPYMISYFVDYLSGIETFPHEGYVLAGVFFVAKLVETFTTRQWYLGVDIMGMHVRSALTAMVYQKGLRLSSLARQSHTSGEIVNYMAIDVQRVGDYAWYLHDMWMLPLQIVLALAILYKNVGIAAVATLVATIISIVITIPVARIQEDYQDKLMAAKDERMRKTSECLRNMRILKLQAWEDRYRIKLEEMRGVEFKWLKKALYSQAFITFMFWSSPIFVSAVTFATSILLGGKLTAGGVLSALATFRILQEPLRNFPDLVSTMAQTKVSLDRLSCFLLEEELQEDATTVLPQGVSNIAIEIKDSEFSWDPSSSRPTLSEINMKVEKGMRVAVCGTVGSGKSSFLSCILGEIPKLSGEVSVCGSAAYVSQSAWIQSGTIEENILFGSPKDKPKYKNVIHACSLKKDLELFSHGDQTIIGDRGINLSGGQKQRVQLARALYQDADIYLLDDPFSAVDAHTGSELFREYILTALANKTVIFVTHQVEFLPAADLILVLREGCIIQAGKYDDLLQAGTDFKALVSAHHEAIEAMDIPSHSSEDSDENLSLEASVMTSKKSICSANDIDSLTKEMQDGPSASDPKANKEKKKAKRSRKKQLVQEEERVRGRVSMKVYLSYMAAAYKGLLIPLIIIAQALFQFLQIASNWWMAWANPQTEGDQPKVKPMILLLVYMALAFGSSLFIFVRAVLVATFGLAAAQKLFLKMLRCVFSAPMYFFDSTPAGRILNRVSVDQSVVDLDIPFRLGGFAATTIQLIGIVGVMTEVTWQVLLLVIPMAIACLWMQKYYMASSRELVRIVSIQKSPIINLFGESIAGASTIRGFGQEKRFMKRNLYLLDCFARPFFCSLAAIEWLCLRMELLSTFVFAFCMVLLVSFPRGSIDPSMAGLAVTYGLNLNARLSRWILSFCKLENKIISIERIYQYSQIPSEAPAMIEDSRPPSSWPANGTIEIFDLKVRYKENLPLVLHGVSCTFPGGKNIGIVGRTGSGKSTLIQALFRLIEPADGSIHIDNINIFEIGLHDLRSHLSIIPQDPTLFEGTIRGNLDPLEEHSDKDIWEALDKSQLGEIIREKGQKLDTPVIENGDNWSVGQRQLVSLGRALLKQSKILVLDEATASVDTATDNLIQKIIRTEFKDCTVLTIAHRIPTVIDSDQVLVLSDGRVAEFDTPLRLLEDRSSMFLKLVTEYSSRSSGIPEF</sequence>
<dbReference type="PROSITE" id="PS00211">
    <property type="entry name" value="ABC_TRANSPORTER_1"/>
    <property type="match status" value="1"/>
</dbReference>
<feature type="transmembrane region" description="Helical" evidence="14">
    <location>
        <begin position="1195"/>
        <end position="1211"/>
    </location>
</feature>
<dbReference type="Pfam" id="PF00005">
    <property type="entry name" value="ABC_tran"/>
    <property type="match status" value="2"/>
</dbReference>
<keyword evidence="11 14" id="KW-0472">Membrane</keyword>
<dbReference type="PROSITE" id="PS50929">
    <property type="entry name" value="ABC_TM1F"/>
    <property type="match status" value="2"/>
</dbReference>
<evidence type="ECO:0000256" key="9">
    <source>
        <dbReference type="ARBA" id="ARBA00022967"/>
    </source>
</evidence>
<evidence type="ECO:0000259" key="15">
    <source>
        <dbReference type="PROSITE" id="PS50893"/>
    </source>
</evidence>
<feature type="transmembrane region" description="Helical" evidence="14">
    <location>
        <begin position="463"/>
        <end position="483"/>
    </location>
</feature>
<reference evidence="18" key="1">
    <citation type="journal article" date="2018" name="Nat. Plants">
        <title>Whole-genome landscape of Medicago truncatula symbiotic genes.</title>
        <authorList>
            <person name="Pecrix Y."/>
            <person name="Staton S.E."/>
            <person name="Sallet E."/>
            <person name="Lelandais-Briere C."/>
            <person name="Moreau S."/>
            <person name="Carrere S."/>
            <person name="Blein T."/>
            <person name="Jardinaud M.F."/>
            <person name="Latrasse D."/>
            <person name="Zouine M."/>
            <person name="Zahm M."/>
            <person name="Kreplak J."/>
            <person name="Mayjonade B."/>
            <person name="Satge C."/>
            <person name="Perez M."/>
            <person name="Cauet S."/>
            <person name="Marande W."/>
            <person name="Chantry-Darmon C."/>
            <person name="Lopez-Roques C."/>
            <person name="Bouchez O."/>
            <person name="Berard A."/>
            <person name="Debelle F."/>
            <person name="Munos S."/>
            <person name="Bendahmane A."/>
            <person name="Berges H."/>
            <person name="Niebel A."/>
            <person name="Buitink J."/>
            <person name="Frugier F."/>
            <person name="Benhamed M."/>
            <person name="Crespi M."/>
            <person name="Gouzy J."/>
            <person name="Gamas P."/>
        </authorList>
    </citation>
    <scope>NUCLEOTIDE SEQUENCE [LARGE SCALE GENOMIC DNA]</scope>
    <source>
        <strain evidence="18">cv. Jemalong A17</strain>
    </source>
</reference>
<feature type="transmembrane region" description="Helical" evidence="14">
    <location>
        <begin position="963"/>
        <end position="986"/>
    </location>
</feature>
<dbReference type="SUPFAM" id="SSF90123">
    <property type="entry name" value="ABC transporter transmembrane region"/>
    <property type="match status" value="2"/>
</dbReference>
<dbReference type="GO" id="GO:0008559">
    <property type="term" value="F:ABC-type xenobiotic transporter activity"/>
    <property type="evidence" value="ECO:0007669"/>
    <property type="project" value="UniProtKB-EC"/>
</dbReference>
<feature type="transmembrane region" description="Helical" evidence="14">
    <location>
        <begin position="157"/>
        <end position="176"/>
    </location>
</feature>
<dbReference type="InterPro" id="IPR017871">
    <property type="entry name" value="ABC_transporter-like_CS"/>
</dbReference>
<dbReference type="PANTHER" id="PTHR24223">
    <property type="entry name" value="ATP-BINDING CASSETTE SUB-FAMILY C"/>
    <property type="match status" value="1"/>
</dbReference>
<gene>
    <name evidence="17" type="ORF">MtrunA17_Chr7g0262191</name>
</gene>
<dbReference type="PANTHER" id="PTHR24223:SF189">
    <property type="entry name" value="ABC TRANSPORTER C FAMILY MEMBER 5"/>
    <property type="match status" value="1"/>
</dbReference>
<dbReference type="Gramene" id="rna42991">
    <property type="protein sequence ID" value="RHN48289.1"/>
    <property type="gene ID" value="gene42991"/>
</dbReference>
<dbReference type="FunFam" id="1.20.1560.10:FF:000002">
    <property type="entry name" value="ABC transporter C family member 5"/>
    <property type="match status" value="1"/>
</dbReference>
<dbReference type="EC" id="7.6.2.2" evidence="3"/>
<name>A0A396H4T9_MEDTR</name>
<feature type="region of interest" description="Disordered" evidence="13">
    <location>
        <begin position="908"/>
        <end position="939"/>
    </location>
</feature>
<evidence type="ECO:0000256" key="7">
    <source>
        <dbReference type="ARBA" id="ARBA00022741"/>
    </source>
</evidence>
<feature type="transmembrane region" description="Helical" evidence="14">
    <location>
        <begin position="126"/>
        <end position="145"/>
    </location>
</feature>
<keyword evidence="8" id="KW-0067">ATP-binding</keyword>
<feature type="domain" description="ABC transporter" evidence="15">
    <location>
        <begin position="639"/>
        <end position="862"/>
    </location>
</feature>
<feature type="transmembrane region" description="Helical" evidence="14">
    <location>
        <begin position="436"/>
        <end position="457"/>
    </location>
</feature>
<evidence type="ECO:0000256" key="3">
    <source>
        <dbReference type="ARBA" id="ARBA00012191"/>
    </source>
</evidence>
<dbReference type="GO" id="GO:0016887">
    <property type="term" value="F:ATP hydrolysis activity"/>
    <property type="evidence" value="ECO:0007669"/>
    <property type="project" value="InterPro"/>
</dbReference>
<dbReference type="CDD" id="cd18579">
    <property type="entry name" value="ABC_6TM_ABCC_D1"/>
    <property type="match status" value="1"/>
</dbReference>
<keyword evidence="17" id="KW-0378">Hydrolase</keyword>
<evidence type="ECO:0000256" key="11">
    <source>
        <dbReference type="ARBA" id="ARBA00023136"/>
    </source>
</evidence>
<comment type="caution">
    <text evidence="17">The sequence shown here is derived from an EMBL/GenBank/DDBJ whole genome shotgun (WGS) entry which is preliminary data.</text>
</comment>
<evidence type="ECO:0000256" key="10">
    <source>
        <dbReference type="ARBA" id="ARBA00022989"/>
    </source>
</evidence>
<keyword evidence="4" id="KW-0813">Transport</keyword>
<comment type="similarity">
    <text evidence="2">Belongs to the ABC transporter superfamily. ABCC family. Conjugate transporter (TC 3.A.1.208) subfamily.</text>
</comment>
<dbReference type="EMBL" id="PSQE01000007">
    <property type="protein sequence ID" value="RHN48289.1"/>
    <property type="molecule type" value="Genomic_DNA"/>
</dbReference>
<dbReference type="InterPro" id="IPR044726">
    <property type="entry name" value="ABCC_6TM_D2"/>
</dbReference>
<keyword evidence="5 14" id="KW-0812">Transmembrane</keyword>